<feature type="region of interest" description="Disordered" evidence="1">
    <location>
        <begin position="1"/>
        <end position="38"/>
    </location>
</feature>
<evidence type="ECO:0000313" key="2">
    <source>
        <dbReference type="EMBL" id="GGU61712.1"/>
    </source>
</evidence>
<dbReference type="Proteomes" id="UP000649573">
    <property type="component" value="Unassembled WGS sequence"/>
</dbReference>
<name>A0ABQ2V0V3_9PSEU</name>
<dbReference type="RefSeq" id="WP_189257325.1">
    <property type="nucleotide sequence ID" value="NZ_BMRE01000035.1"/>
</dbReference>
<proteinExistence type="predicted"/>
<feature type="compositionally biased region" description="Basic and acidic residues" evidence="1">
    <location>
        <begin position="1"/>
        <end position="10"/>
    </location>
</feature>
<keyword evidence="3" id="KW-1185">Reference proteome</keyword>
<organism evidence="2 3">
    <name type="scientific">Lentzea flava</name>
    <dbReference type="NCBI Taxonomy" id="103732"/>
    <lineage>
        <taxon>Bacteria</taxon>
        <taxon>Bacillati</taxon>
        <taxon>Actinomycetota</taxon>
        <taxon>Actinomycetes</taxon>
        <taxon>Pseudonocardiales</taxon>
        <taxon>Pseudonocardiaceae</taxon>
        <taxon>Lentzea</taxon>
    </lineage>
</organism>
<protein>
    <submittedName>
        <fullName evidence="2">Uncharacterized protein</fullName>
    </submittedName>
</protein>
<comment type="caution">
    <text evidence="2">The sequence shown here is derived from an EMBL/GenBank/DDBJ whole genome shotgun (WGS) entry which is preliminary data.</text>
</comment>
<gene>
    <name evidence="2" type="ORF">GCM10010178_62360</name>
</gene>
<dbReference type="EMBL" id="BMRE01000035">
    <property type="protein sequence ID" value="GGU61712.1"/>
    <property type="molecule type" value="Genomic_DNA"/>
</dbReference>
<evidence type="ECO:0000313" key="3">
    <source>
        <dbReference type="Proteomes" id="UP000649573"/>
    </source>
</evidence>
<accession>A0ABQ2V0V3</accession>
<reference evidence="3" key="1">
    <citation type="journal article" date="2019" name="Int. J. Syst. Evol. Microbiol.">
        <title>The Global Catalogue of Microorganisms (GCM) 10K type strain sequencing project: providing services to taxonomists for standard genome sequencing and annotation.</title>
        <authorList>
            <consortium name="The Broad Institute Genomics Platform"/>
            <consortium name="The Broad Institute Genome Sequencing Center for Infectious Disease"/>
            <person name="Wu L."/>
            <person name="Ma J."/>
        </authorList>
    </citation>
    <scope>NUCLEOTIDE SEQUENCE [LARGE SCALE GENOMIC DNA]</scope>
    <source>
        <strain evidence="3">JCM 3296</strain>
    </source>
</reference>
<sequence>MREVPDEQRCAARSTTNNGARCRKPKTPGTSVCASHGSAAPQVRRRAAERVAVQAAEADAAAILAHAGLSGVADPYEALSRVAAELLAHKDAWAQRVNALDAITSQSPLGAESIRVEIELYGRSMIAAARTLEVLAKLQLDDRRVRVSEAIGQQVASVIKLILTELQLSDEQQAAAPAVVSRALLTLVPAS</sequence>
<evidence type="ECO:0000256" key="1">
    <source>
        <dbReference type="SAM" id="MobiDB-lite"/>
    </source>
</evidence>